<comment type="caution">
    <text evidence="2">The sequence shown here is derived from an EMBL/GenBank/DDBJ whole genome shotgun (WGS) entry which is preliminary data.</text>
</comment>
<sequence length="66" mass="7817">ESGFYTNVATRRLNERHVYYEHTRRRKDPQKSKDNEKASDSQQSDQMSVDENMDDQLDDTYVPGAY</sequence>
<evidence type="ECO:0000256" key="1">
    <source>
        <dbReference type="SAM" id="MobiDB-lite"/>
    </source>
</evidence>
<feature type="non-terminal residue" evidence="2">
    <location>
        <position position="1"/>
    </location>
</feature>
<feature type="region of interest" description="Disordered" evidence="1">
    <location>
        <begin position="15"/>
        <end position="66"/>
    </location>
</feature>
<feature type="compositionally biased region" description="Low complexity" evidence="1">
    <location>
        <begin position="40"/>
        <end position="50"/>
    </location>
</feature>
<proteinExistence type="predicted"/>
<dbReference type="Proteomes" id="UP000676336">
    <property type="component" value="Unassembled WGS sequence"/>
</dbReference>
<reference evidence="2" key="1">
    <citation type="submission" date="2021-02" db="EMBL/GenBank/DDBJ databases">
        <authorList>
            <person name="Nowell W R."/>
        </authorList>
    </citation>
    <scope>NUCLEOTIDE SEQUENCE</scope>
</reference>
<feature type="compositionally biased region" description="Basic and acidic residues" evidence="1">
    <location>
        <begin position="29"/>
        <end position="39"/>
    </location>
</feature>
<dbReference type="EMBL" id="CAJOBI010363753">
    <property type="protein sequence ID" value="CAF5227368.1"/>
    <property type="molecule type" value="Genomic_DNA"/>
</dbReference>
<protein>
    <submittedName>
        <fullName evidence="2">Uncharacterized protein</fullName>
    </submittedName>
</protein>
<dbReference type="AlphaFoldDB" id="A0A8S3K7B4"/>
<evidence type="ECO:0000313" key="2">
    <source>
        <dbReference type="EMBL" id="CAF5227368.1"/>
    </source>
</evidence>
<organism evidence="2 3">
    <name type="scientific">Rotaria magnacalcarata</name>
    <dbReference type="NCBI Taxonomy" id="392030"/>
    <lineage>
        <taxon>Eukaryota</taxon>
        <taxon>Metazoa</taxon>
        <taxon>Spiralia</taxon>
        <taxon>Gnathifera</taxon>
        <taxon>Rotifera</taxon>
        <taxon>Eurotatoria</taxon>
        <taxon>Bdelloidea</taxon>
        <taxon>Philodinida</taxon>
        <taxon>Philodinidae</taxon>
        <taxon>Rotaria</taxon>
    </lineage>
</organism>
<evidence type="ECO:0000313" key="3">
    <source>
        <dbReference type="Proteomes" id="UP000676336"/>
    </source>
</evidence>
<accession>A0A8S3K7B4</accession>
<name>A0A8S3K7B4_9BILA</name>
<gene>
    <name evidence="2" type="ORF">SMN809_LOCUS85229</name>
</gene>